<feature type="domain" description="PGG" evidence="3">
    <location>
        <begin position="175"/>
        <end position="285"/>
    </location>
</feature>
<dbReference type="OrthoDB" id="681126at2759"/>
<dbReference type="InterPro" id="IPR026961">
    <property type="entry name" value="PGG_dom"/>
</dbReference>
<feature type="domain" description="PGG" evidence="3">
    <location>
        <begin position="9"/>
        <end position="125"/>
    </location>
</feature>
<accession>A0A5J9T2E7</accession>
<feature type="region of interest" description="Disordered" evidence="1">
    <location>
        <begin position="620"/>
        <end position="653"/>
    </location>
</feature>
<comment type="caution">
    <text evidence="4">The sequence shown here is derived from an EMBL/GenBank/DDBJ whole genome shotgun (WGS) entry which is preliminary data.</text>
</comment>
<keyword evidence="2" id="KW-1133">Transmembrane helix</keyword>
<dbReference type="AlphaFoldDB" id="A0A5J9T2E7"/>
<feature type="transmembrane region" description="Helical" evidence="2">
    <location>
        <begin position="231"/>
        <end position="251"/>
    </location>
</feature>
<feature type="transmembrane region" description="Helical" evidence="2">
    <location>
        <begin position="180"/>
        <end position="199"/>
    </location>
</feature>
<dbReference type="PANTHER" id="PTHR24177:SF396">
    <property type="entry name" value="PGG DOMAIN-CONTAINING PROTEIN"/>
    <property type="match status" value="1"/>
</dbReference>
<feature type="transmembrane region" description="Helical" evidence="2">
    <location>
        <begin position="263"/>
        <end position="281"/>
    </location>
</feature>
<reference evidence="4 5" key="1">
    <citation type="journal article" date="2019" name="Sci. Rep.">
        <title>A high-quality genome of Eragrostis curvula grass provides insights into Poaceae evolution and supports new strategies to enhance forage quality.</title>
        <authorList>
            <person name="Carballo J."/>
            <person name="Santos B.A.C.M."/>
            <person name="Zappacosta D."/>
            <person name="Garbus I."/>
            <person name="Selva J.P."/>
            <person name="Gallo C.A."/>
            <person name="Diaz A."/>
            <person name="Albertini E."/>
            <person name="Caccamo M."/>
            <person name="Echenique V."/>
        </authorList>
    </citation>
    <scope>NUCLEOTIDE SEQUENCE [LARGE SCALE GENOMIC DNA]</scope>
    <source>
        <strain evidence="5">cv. Victoria</strain>
        <tissue evidence="4">Leaf</tissue>
    </source>
</reference>
<evidence type="ECO:0000313" key="4">
    <source>
        <dbReference type="EMBL" id="TVU05480.1"/>
    </source>
</evidence>
<feature type="transmembrane region" description="Helical" evidence="2">
    <location>
        <begin position="515"/>
        <end position="533"/>
    </location>
</feature>
<gene>
    <name evidence="4" type="ORF">EJB05_48646</name>
</gene>
<dbReference type="PANTHER" id="PTHR24177">
    <property type="entry name" value="CASKIN"/>
    <property type="match status" value="1"/>
</dbReference>
<proteinExistence type="predicted"/>
<feature type="transmembrane region" description="Helical" evidence="2">
    <location>
        <begin position="662"/>
        <end position="684"/>
    </location>
</feature>
<keyword evidence="2" id="KW-0472">Membrane</keyword>
<evidence type="ECO:0000256" key="2">
    <source>
        <dbReference type="SAM" id="Phobius"/>
    </source>
</evidence>
<evidence type="ECO:0000256" key="1">
    <source>
        <dbReference type="SAM" id="MobiDB-lite"/>
    </source>
</evidence>
<feature type="domain" description="PGG" evidence="3">
    <location>
        <begin position="509"/>
        <end position="590"/>
    </location>
</feature>
<keyword evidence="5" id="KW-1185">Reference proteome</keyword>
<dbReference type="GO" id="GO:0016020">
    <property type="term" value="C:membrane"/>
    <property type="evidence" value="ECO:0007669"/>
    <property type="project" value="TreeGrafter"/>
</dbReference>
<evidence type="ECO:0000259" key="3">
    <source>
        <dbReference type="Pfam" id="PF13962"/>
    </source>
</evidence>
<feature type="domain" description="PGG" evidence="3">
    <location>
        <begin position="360"/>
        <end position="466"/>
    </location>
</feature>
<evidence type="ECO:0000313" key="5">
    <source>
        <dbReference type="Proteomes" id="UP000324897"/>
    </source>
</evidence>
<feature type="transmembrane region" description="Helical" evidence="2">
    <location>
        <begin position="727"/>
        <end position="744"/>
    </location>
</feature>
<feature type="transmembrane region" description="Helical" evidence="2">
    <location>
        <begin position="293"/>
        <end position="316"/>
    </location>
</feature>
<feature type="transmembrane region" description="Helical" evidence="2">
    <location>
        <begin position="474"/>
        <end position="494"/>
    </location>
</feature>
<feature type="transmembrane region" description="Helical" evidence="2">
    <location>
        <begin position="66"/>
        <end position="90"/>
    </location>
</feature>
<feature type="transmembrane region" description="Helical" evidence="2">
    <location>
        <begin position="102"/>
        <end position="122"/>
    </location>
</feature>
<organism evidence="4 5">
    <name type="scientific">Eragrostis curvula</name>
    <name type="common">weeping love grass</name>
    <dbReference type="NCBI Taxonomy" id="38414"/>
    <lineage>
        <taxon>Eukaryota</taxon>
        <taxon>Viridiplantae</taxon>
        <taxon>Streptophyta</taxon>
        <taxon>Embryophyta</taxon>
        <taxon>Tracheophyta</taxon>
        <taxon>Spermatophyta</taxon>
        <taxon>Magnoliopsida</taxon>
        <taxon>Liliopsida</taxon>
        <taxon>Poales</taxon>
        <taxon>Poaceae</taxon>
        <taxon>PACMAD clade</taxon>
        <taxon>Chloridoideae</taxon>
        <taxon>Eragrostideae</taxon>
        <taxon>Eragrostidinae</taxon>
        <taxon>Eragrostis</taxon>
    </lineage>
</organism>
<feature type="transmembrane region" description="Helical" evidence="2">
    <location>
        <begin position="696"/>
        <end position="715"/>
    </location>
</feature>
<sequence>MASGGDPWEYSLRKYLMLLATLVATVTYTAGFNPPGGVWQDTDAAAGHLAGDPIIRSTSYRRYLTFFYSNATAFASSLVVIVLVLILAVLHERRSTSLAPLCILRLVMVLDLLSLMGAYAAGTCRDRLTAAYSSALVAGVVVYLLVHLALSSSRCSGDANATATDADAGSSAAPERHRKVLMLLATFAVSVTYLAGLSAPGGFWDDQGVGDGHRPGDAVLKGGRPDARLKAFFVCNTTAFVASLLILVLLLEKKLRYSVKVRSFELYGFIVVALVGLVVAYSAGSGREVDTTIYVNSLIAAVLVCILIQVVIVKYFKDASGLRNNYFWKKLERMRDSSDDAVVQPAANGGEKPQVPASRALEKARSLVLLLATLAAAITYQAGLSPPGGLWQDAGAGYKAGDPILLTTNPRRYKAFYYCNSVAFVASVVVIVLVRRKTLHQHNALEAAMVLDLIGLVGAYATGSCRDVNSSVHAVGLGGAVLVYVVIHVILFTLDRSAMVINDDGEAASLEKRRKRLLLFAILAATITYQAGLTPPSGFLLKDDEASGHRAGDPVLLHNYPRRYKAFFYCNSVSFMLSIALIMILVNPNVYRPAIRSNALSSQGRGKGVTCEAKVPDAAGDPCGDRHLPGRPGAARRSVAESDGGGHAAGDPVMHDNRRPRYLAFFYSNSTSFVASIVVIILLLPEPLQKEKWWLGVMNAAVVLDLLGLLVAYAAGSGRSWRTSAKVSALVVGVLAYFVIHVVLSCFSRRGIHLRLIPVNAG</sequence>
<dbReference type="EMBL" id="RWGY01000051">
    <property type="protein sequence ID" value="TVU05480.1"/>
    <property type="molecule type" value="Genomic_DNA"/>
</dbReference>
<dbReference type="Gramene" id="TVU05480">
    <property type="protein sequence ID" value="TVU05480"/>
    <property type="gene ID" value="EJB05_48646"/>
</dbReference>
<feature type="non-terminal residue" evidence="4">
    <location>
        <position position="1"/>
    </location>
</feature>
<feature type="transmembrane region" description="Helical" evidence="2">
    <location>
        <begin position="128"/>
        <end position="146"/>
    </location>
</feature>
<feature type="transmembrane region" description="Helical" evidence="2">
    <location>
        <begin position="566"/>
        <end position="586"/>
    </location>
</feature>
<feature type="transmembrane region" description="Helical" evidence="2">
    <location>
        <begin position="12"/>
        <end position="31"/>
    </location>
</feature>
<feature type="transmembrane region" description="Helical" evidence="2">
    <location>
        <begin position="367"/>
        <end position="384"/>
    </location>
</feature>
<feature type="transmembrane region" description="Helical" evidence="2">
    <location>
        <begin position="443"/>
        <end position="462"/>
    </location>
</feature>
<protein>
    <recommendedName>
        <fullName evidence="3">PGG domain-containing protein</fullName>
    </recommendedName>
</protein>
<feature type="domain" description="PGG" evidence="3">
    <location>
        <begin position="643"/>
        <end position="717"/>
    </location>
</feature>
<feature type="transmembrane region" description="Helical" evidence="2">
    <location>
        <begin position="415"/>
        <end position="434"/>
    </location>
</feature>
<dbReference type="Proteomes" id="UP000324897">
    <property type="component" value="Unassembled WGS sequence"/>
</dbReference>
<name>A0A5J9T2E7_9POAL</name>
<keyword evidence="2" id="KW-0812">Transmembrane</keyword>
<dbReference type="Pfam" id="PF13962">
    <property type="entry name" value="PGG"/>
    <property type="match status" value="5"/>
</dbReference>